<dbReference type="AlphaFoldDB" id="A0A6S6TFZ4"/>
<evidence type="ECO:0000256" key="1">
    <source>
        <dbReference type="SAM" id="MobiDB-lite"/>
    </source>
</evidence>
<feature type="region of interest" description="Disordered" evidence="1">
    <location>
        <begin position="21"/>
        <end position="41"/>
    </location>
</feature>
<accession>A0A6S6TFZ4</accession>
<name>A0A6S6TFZ4_9BACT</name>
<dbReference type="EMBL" id="CACVAU010000045">
    <property type="protein sequence ID" value="CAA6815367.1"/>
    <property type="molecule type" value="Genomic_DNA"/>
</dbReference>
<gene>
    <name evidence="2" type="ORF">HELGO_WM15853</name>
</gene>
<feature type="compositionally biased region" description="Basic and acidic residues" evidence="1">
    <location>
        <begin position="27"/>
        <end position="41"/>
    </location>
</feature>
<proteinExistence type="predicted"/>
<reference evidence="2" key="1">
    <citation type="submission" date="2020-01" db="EMBL/GenBank/DDBJ databases">
        <authorList>
            <person name="Meier V. D."/>
            <person name="Meier V D."/>
        </authorList>
    </citation>
    <scope>NUCLEOTIDE SEQUENCE</scope>
    <source>
        <strain evidence="2">HLG_WM_MAG_05</strain>
    </source>
</reference>
<sequence length="41" mass="5088">MKHLKSRVTWGFNPVTRVVKSKKNYSRKKEKEQTRRDLKIW</sequence>
<organism evidence="2">
    <name type="scientific">uncultured Sulfurovum sp</name>
    <dbReference type="NCBI Taxonomy" id="269237"/>
    <lineage>
        <taxon>Bacteria</taxon>
        <taxon>Pseudomonadati</taxon>
        <taxon>Campylobacterota</taxon>
        <taxon>Epsilonproteobacteria</taxon>
        <taxon>Campylobacterales</taxon>
        <taxon>Sulfurovaceae</taxon>
        <taxon>Sulfurovum</taxon>
        <taxon>environmental samples</taxon>
    </lineage>
</organism>
<evidence type="ECO:0000313" key="2">
    <source>
        <dbReference type="EMBL" id="CAA6815367.1"/>
    </source>
</evidence>
<protein>
    <submittedName>
        <fullName evidence="2">Uncharacterized protein</fullName>
    </submittedName>
</protein>